<reference evidence="2" key="1">
    <citation type="submission" date="2021-01" db="EMBL/GenBank/DDBJ databases">
        <authorList>
            <person name="Corre E."/>
            <person name="Pelletier E."/>
            <person name="Niang G."/>
            <person name="Scheremetjew M."/>
            <person name="Finn R."/>
            <person name="Kale V."/>
            <person name="Holt S."/>
            <person name="Cochrane G."/>
            <person name="Meng A."/>
            <person name="Brown T."/>
            <person name="Cohen L."/>
        </authorList>
    </citation>
    <scope>NUCLEOTIDE SEQUENCE</scope>
    <source>
        <strain evidence="2">NIES-381</strain>
    </source>
</reference>
<accession>A0A7S1NIW6</accession>
<feature type="compositionally biased region" description="Basic residues" evidence="1">
    <location>
        <begin position="104"/>
        <end position="114"/>
    </location>
</feature>
<protein>
    <submittedName>
        <fullName evidence="2">Uncharacterized protein</fullName>
    </submittedName>
</protein>
<organism evidence="2">
    <name type="scientific">Eutreptiella gymnastica</name>
    <dbReference type="NCBI Taxonomy" id="73025"/>
    <lineage>
        <taxon>Eukaryota</taxon>
        <taxon>Discoba</taxon>
        <taxon>Euglenozoa</taxon>
        <taxon>Euglenida</taxon>
        <taxon>Spirocuta</taxon>
        <taxon>Euglenophyceae</taxon>
        <taxon>Eutreptiales</taxon>
        <taxon>Eutreptiaceae</taxon>
        <taxon>Eutreptiella</taxon>
    </lineage>
</organism>
<gene>
    <name evidence="2" type="ORF">EGYM00392_LOCUS33591</name>
</gene>
<dbReference type="AlphaFoldDB" id="A0A7S1NIW6"/>
<evidence type="ECO:0000256" key="1">
    <source>
        <dbReference type="SAM" id="MobiDB-lite"/>
    </source>
</evidence>
<proteinExistence type="predicted"/>
<sequence length="114" mass="12269">MVGGERVHRSNPAVASQGHLSTLAIRQGNTYPAHTRPLKDQTPVARGEAGMTQVSVSTAAPTECRAKRGLSRLPRGAVGCPMSRLCAGQVPPCPTPPHAPQQHHWYHQRNTHCP</sequence>
<evidence type="ECO:0000313" key="2">
    <source>
        <dbReference type="EMBL" id="CAD9022470.1"/>
    </source>
</evidence>
<name>A0A7S1NIW6_9EUGL</name>
<dbReference type="EMBL" id="HBGA01089914">
    <property type="protein sequence ID" value="CAD9022470.1"/>
    <property type="molecule type" value="Transcribed_RNA"/>
</dbReference>
<feature type="region of interest" description="Disordered" evidence="1">
    <location>
        <begin position="89"/>
        <end position="114"/>
    </location>
</feature>
<feature type="region of interest" description="Disordered" evidence="1">
    <location>
        <begin position="1"/>
        <end position="60"/>
    </location>
</feature>